<feature type="transmembrane region" description="Helical" evidence="1">
    <location>
        <begin position="38"/>
        <end position="58"/>
    </location>
</feature>
<sequence>MGFIHFLRKHWAASLAILLAVITTAAVVTAVALFPPSILAIAGFSVFGATPFAALATLSIPAATAVIGAMTFVTSLAVSALFNAVVSAYNFMNKVFTPKEDFSFKAVEEDSEESLEDEGPESTPLMQKLFGCCFKKEKEKEEEVLVDTAHHKGPLTSEVKETVVIAPESTLNLGSTL</sequence>
<evidence type="ECO:0000256" key="1">
    <source>
        <dbReference type="SAM" id="Phobius"/>
    </source>
</evidence>
<proteinExistence type="predicted"/>
<keyword evidence="1" id="KW-0472">Membrane</keyword>
<accession>A0ABY8AUG6</accession>
<dbReference type="RefSeq" id="WP_275088608.1">
    <property type="nucleotide sequence ID" value="NZ_CP119078.1"/>
</dbReference>
<keyword evidence="3" id="KW-1185">Reference proteome</keyword>
<protein>
    <recommendedName>
        <fullName evidence="4">Transmembrane protein</fullName>
    </recommendedName>
</protein>
<feature type="transmembrane region" description="Helical" evidence="1">
    <location>
        <begin position="12"/>
        <end position="32"/>
    </location>
</feature>
<evidence type="ECO:0008006" key="4">
    <source>
        <dbReference type="Google" id="ProtNLM"/>
    </source>
</evidence>
<name>A0ABY8AUG6_9GAMM</name>
<dbReference type="EMBL" id="CP119078">
    <property type="protein sequence ID" value="WED42792.1"/>
    <property type="molecule type" value="Genomic_DNA"/>
</dbReference>
<reference evidence="2 3" key="1">
    <citation type="submission" date="2023-02" db="EMBL/GenBank/DDBJ databases">
        <title>Genome Sequence of L. cardiaca H63T.</title>
        <authorList>
            <person name="Lopez A.E."/>
            <person name="Cianciotto N.P."/>
        </authorList>
    </citation>
    <scope>NUCLEOTIDE SEQUENCE [LARGE SCALE GENOMIC DNA]</scope>
    <source>
        <strain evidence="2 3">H63</strain>
    </source>
</reference>
<gene>
    <name evidence="2" type="ORF">PXX05_12945</name>
</gene>
<evidence type="ECO:0000313" key="3">
    <source>
        <dbReference type="Proteomes" id="UP001222087"/>
    </source>
</evidence>
<feature type="transmembrane region" description="Helical" evidence="1">
    <location>
        <begin position="65"/>
        <end position="89"/>
    </location>
</feature>
<organism evidence="2 3">
    <name type="scientific">Legionella cardiaca</name>
    <dbReference type="NCBI Taxonomy" id="1071983"/>
    <lineage>
        <taxon>Bacteria</taxon>
        <taxon>Pseudomonadati</taxon>
        <taxon>Pseudomonadota</taxon>
        <taxon>Gammaproteobacteria</taxon>
        <taxon>Legionellales</taxon>
        <taxon>Legionellaceae</taxon>
        <taxon>Legionella</taxon>
    </lineage>
</organism>
<keyword evidence="1" id="KW-0812">Transmembrane</keyword>
<keyword evidence="1" id="KW-1133">Transmembrane helix</keyword>
<evidence type="ECO:0000313" key="2">
    <source>
        <dbReference type="EMBL" id="WED42792.1"/>
    </source>
</evidence>
<dbReference type="Proteomes" id="UP001222087">
    <property type="component" value="Chromosome"/>
</dbReference>